<gene>
    <name evidence="1" type="ORF">F4821DRAFT_263493</name>
</gene>
<keyword evidence="1" id="KW-0489">Methyltransferase</keyword>
<name>A0ACC0CRG5_9PEZI</name>
<proteinExistence type="predicted"/>
<evidence type="ECO:0000313" key="2">
    <source>
        <dbReference type="Proteomes" id="UP001497680"/>
    </source>
</evidence>
<dbReference type="Proteomes" id="UP001497680">
    <property type="component" value="Unassembled WGS sequence"/>
</dbReference>
<evidence type="ECO:0000313" key="1">
    <source>
        <dbReference type="EMBL" id="KAI6082913.1"/>
    </source>
</evidence>
<comment type="caution">
    <text evidence="1">The sequence shown here is derived from an EMBL/GenBank/DDBJ whole genome shotgun (WGS) entry which is preliminary data.</text>
</comment>
<sequence>MDVALSQIKEMASSAGESARRQIMRSLRRLADSMETPQNTIHRYGHLHLQTAVVKVGFDLGLFGYLSRSSNPIEVETIAKDIGAEALLTKRILRYLSAIDAVDEGPKNQYSANHVTKNLAEKVVESGICHYFGTVGPQYQALPSFLTRTEHKSPTDEMHTAFQDAWSTSLHAFPWFAGHPEHLAYFNDYMALRRQPELSWLAVYPVEEEAKGLDAGRPIYVNIGGGIGHQCAQFKEKYPSLPGRVILQDLPHSIAQALPTPGVENMAHDFFDAQPVKGAKFYFLRAVLHDHPAHRIRKILGNIKEAMASDSILLIDEMVLPEMGVNLEVASIDMTMLTTFASMERTEVEWREVFEQVGLELVQTYMYNPLNYESVMDVRLLGR</sequence>
<keyword evidence="1" id="KW-0808">Transferase</keyword>
<reference evidence="1 2" key="1">
    <citation type="journal article" date="2022" name="New Phytol.">
        <title>Ecological generalism drives hyperdiversity of secondary metabolite gene clusters in xylarialean endophytes.</title>
        <authorList>
            <person name="Franco M.E.E."/>
            <person name="Wisecaver J.H."/>
            <person name="Arnold A.E."/>
            <person name="Ju Y.M."/>
            <person name="Slot J.C."/>
            <person name="Ahrendt S."/>
            <person name="Moore L.P."/>
            <person name="Eastman K.E."/>
            <person name="Scott K."/>
            <person name="Konkel Z."/>
            <person name="Mondo S.J."/>
            <person name="Kuo A."/>
            <person name="Hayes R.D."/>
            <person name="Haridas S."/>
            <person name="Andreopoulos B."/>
            <person name="Riley R."/>
            <person name="LaButti K."/>
            <person name="Pangilinan J."/>
            <person name="Lipzen A."/>
            <person name="Amirebrahimi M."/>
            <person name="Yan J."/>
            <person name="Adam C."/>
            <person name="Keymanesh K."/>
            <person name="Ng V."/>
            <person name="Louie K."/>
            <person name="Northen T."/>
            <person name="Drula E."/>
            <person name="Henrissat B."/>
            <person name="Hsieh H.M."/>
            <person name="Youens-Clark K."/>
            <person name="Lutzoni F."/>
            <person name="Miadlikowska J."/>
            <person name="Eastwood D.C."/>
            <person name="Hamelin R.C."/>
            <person name="Grigoriev I.V."/>
            <person name="U'Ren J.M."/>
        </authorList>
    </citation>
    <scope>NUCLEOTIDE SEQUENCE [LARGE SCALE GENOMIC DNA]</scope>
    <source>
        <strain evidence="1 2">ER1909</strain>
    </source>
</reference>
<accession>A0ACC0CRG5</accession>
<organism evidence="1 2">
    <name type="scientific">Hypoxylon rubiginosum</name>
    <dbReference type="NCBI Taxonomy" id="110542"/>
    <lineage>
        <taxon>Eukaryota</taxon>
        <taxon>Fungi</taxon>
        <taxon>Dikarya</taxon>
        <taxon>Ascomycota</taxon>
        <taxon>Pezizomycotina</taxon>
        <taxon>Sordariomycetes</taxon>
        <taxon>Xylariomycetidae</taxon>
        <taxon>Xylariales</taxon>
        <taxon>Hypoxylaceae</taxon>
        <taxon>Hypoxylon</taxon>
    </lineage>
</organism>
<dbReference type="EMBL" id="MU394361">
    <property type="protein sequence ID" value="KAI6082913.1"/>
    <property type="molecule type" value="Genomic_DNA"/>
</dbReference>
<keyword evidence="2" id="KW-1185">Reference proteome</keyword>
<protein>
    <submittedName>
        <fullName evidence="1">S-adenosyl-L-methionine-dependent methyltransferase</fullName>
    </submittedName>
</protein>